<dbReference type="GO" id="GO:0000725">
    <property type="term" value="P:recombinational repair"/>
    <property type="evidence" value="ECO:0007669"/>
    <property type="project" value="TreeGrafter"/>
</dbReference>
<accession>A0A550J7B7</accession>
<evidence type="ECO:0000256" key="1">
    <source>
        <dbReference type="ARBA" id="ARBA00022722"/>
    </source>
</evidence>
<dbReference type="InterPro" id="IPR011604">
    <property type="entry name" value="PDDEXK-like_dom_sf"/>
</dbReference>
<evidence type="ECO:0000259" key="11">
    <source>
        <dbReference type="Pfam" id="PF12705"/>
    </source>
</evidence>
<dbReference type="Proteomes" id="UP000317155">
    <property type="component" value="Unassembled WGS sequence"/>
</dbReference>
<dbReference type="GO" id="GO:0043138">
    <property type="term" value="F:3'-5' DNA helicase activity"/>
    <property type="evidence" value="ECO:0007669"/>
    <property type="project" value="TreeGrafter"/>
</dbReference>
<keyword evidence="5" id="KW-0347">Helicase</keyword>
<dbReference type="InterPro" id="IPR038726">
    <property type="entry name" value="PDDEXK_AddAB-type"/>
</dbReference>
<keyword evidence="6" id="KW-0269">Exonuclease</keyword>
<dbReference type="InterPro" id="IPR000212">
    <property type="entry name" value="DNA_helicase_UvrD/REP"/>
</dbReference>
<dbReference type="Gene3D" id="3.40.50.300">
    <property type="entry name" value="P-loop containing nucleotide triphosphate hydrolases"/>
    <property type="match status" value="1"/>
</dbReference>
<dbReference type="EMBL" id="VJVV01000012">
    <property type="protein sequence ID" value="TRO79125.1"/>
    <property type="molecule type" value="Genomic_DNA"/>
</dbReference>
<evidence type="ECO:0000256" key="10">
    <source>
        <dbReference type="ARBA" id="ARBA00034923"/>
    </source>
</evidence>
<keyword evidence="4" id="KW-0378">Hydrolase</keyword>
<evidence type="ECO:0000256" key="8">
    <source>
        <dbReference type="ARBA" id="ARBA00023125"/>
    </source>
</evidence>
<evidence type="ECO:0000256" key="6">
    <source>
        <dbReference type="ARBA" id="ARBA00022839"/>
    </source>
</evidence>
<reference evidence="13 14" key="1">
    <citation type="submission" date="2019-07" db="EMBL/GenBank/DDBJ databases">
        <title>Insights of Desulfuromonas acetexigens electromicrobiology.</title>
        <authorList>
            <person name="Katuri K."/>
            <person name="Sapireddy V."/>
            <person name="Shaw D.R."/>
            <person name="Saikaly P."/>
        </authorList>
    </citation>
    <scope>NUCLEOTIDE SEQUENCE [LARGE SCALE GENOMIC DNA]</scope>
    <source>
        <strain evidence="13 14">2873</strain>
    </source>
</reference>
<proteinExistence type="predicted"/>
<keyword evidence="14" id="KW-1185">Reference proteome</keyword>
<keyword evidence="8" id="KW-0238">DNA-binding</keyword>
<dbReference type="InterPro" id="IPR027417">
    <property type="entry name" value="P-loop_NTPase"/>
</dbReference>
<dbReference type="Pfam" id="PF13361">
    <property type="entry name" value="UvrD_C"/>
    <property type="match status" value="1"/>
</dbReference>
<keyword evidence="7" id="KW-0067">ATP-binding</keyword>
<dbReference type="AlphaFoldDB" id="A0A550J7B7"/>
<dbReference type="GO" id="GO:0005524">
    <property type="term" value="F:ATP binding"/>
    <property type="evidence" value="ECO:0007669"/>
    <property type="project" value="UniProtKB-KW"/>
</dbReference>
<protein>
    <recommendedName>
        <fullName evidence="10">DNA 3'-5' helicase II</fullName>
    </recommendedName>
</protein>
<keyword evidence="2" id="KW-0547">Nucleotide-binding</keyword>
<dbReference type="RefSeq" id="WP_140396590.1">
    <property type="nucleotide sequence ID" value="NZ_FOJJ01000004.1"/>
</dbReference>
<evidence type="ECO:0000313" key="13">
    <source>
        <dbReference type="EMBL" id="TRO79125.1"/>
    </source>
</evidence>
<keyword evidence="1" id="KW-0540">Nuclease</keyword>
<dbReference type="SUPFAM" id="SSF52980">
    <property type="entry name" value="Restriction endonuclease-like"/>
    <property type="match status" value="1"/>
</dbReference>
<evidence type="ECO:0000256" key="5">
    <source>
        <dbReference type="ARBA" id="ARBA00022806"/>
    </source>
</evidence>
<comment type="caution">
    <text evidence="13">The sequence shown here is derived from an EMBL/GenBank/DDBJ whole genome shotgun (WGS) entry which is preliminary data.</text>
</comment>
<dbReference type="GO" id="GO:0003677">
    <property type="term" value="F:DNA binding"/>
    <property type="evidence" value="ECO:0007669"/>
    <property type="project" value="UniProtKB-KW"/>
</dbReference>
<dbReference type="GO" id="GO:0005829">
    <property type="term" value="C:cytosol"/>
    <property type="evidence" value="ECO:0007669"/>
    <property type="project" value="TreeGrafter"/>
</dbReference>
<gene>
    <name evidence="13" type="ORF">FL622_14180</name>
</gene>
<dbReference type="SUPFAM" id="SSF52540">
    <property type="entry name" value="P-loop containing nucleoside triphosphate hydrolases"/>
    <property type="match status" value="1"/>
</dbReference>
<dbReference type="Pfam" id="PF12705">
    <property type="entry name" value="PDDEXK_1"/>
    <property type="match status" value="1"/>
</dbReference>
<keyword evidence="3" id="KW-0227">DNA damage</keyword>
<name>A0A550J7B7_9BACT</name>
<feature type="domain" description="UvrD-like helicase C-terminal" evidence="12">
    <location>
        <begin position="19"/>
        <end position="130"/>
    </location>
</feature>
<evidence type="ECO:0000256" key="3">
    <source>
        <dbReference type="ARBA" id="ARBA00022763"/>
    </source>
</evidence>
<dbReference type="InterPro" id="IPR014017">
    <property type="entry name" value="DNA_helicase_UvrD-like_C"/>
</dbReference>
<feature type="domain" description="PD-(D/E)XK endonuclease-like" evidence="11">
    <location>
        <begin position="232"/>
        <end position="366"/>
    </location>
</feature>
<evidence type="ECO:0000313" key="14">
    <source>
        <dbReference type="Proteomes" id="UP000317155"/>
    </source>
</evidence>
<evidence type="ECO:0000256" key="7">
    <source>
        <dbReference type="ARBA" id="ARBA00022840"/>
    </source>
</evidence>
<evidence type="ECO:0000256" key="4">
    <source>
        <dbReference type="ARBA" id="ARBA00022801"/>
    </source>
</evidence>
<dbReference type="GO" id="GO:0004527">
    <property type="term" value="F:exonuclease activity"/>
    <property type="evidence" value="ECO:0007669"/>
    <property type="project" value="UniProtKB-KW"/>
</dbReference>
<organism evidence="13 14">
    <name type="scientific">Trichloromonas acetexigens</name>
    <dbReference type="NCBI Taxonomy" id="38815"/>
    <lineage>
        <taxon>Bacteria</taxon>
        <taxon>Pseudomonadati</taxon>
        <taxon>Thermodesulfobacteriota</taxon>
        <taxon>Desulfuromonadia</taxon>
        <taxon>Desulfuromonadales</taxon>
        <taxon>Trichloromonadaceae</taxon>
        <taxon>Trichloromonas</taxon>
    </lineage>
</organism>
<dbReference type="OrthoDB" id="9810135at2"/>
<dbReference type="PANTHER" id="PTHR11070:SF2">
    <property type="entry name" value="ATP-DEPENDENT DNA HELICASE SRS2"/>
    <property type="match status" value="1"/>
</dbReference>
<sequence>MWLQGLAEAGEDACAAESGGDAIQVLTHHRAKGLEWPVVILCDLHFFKEGELWEMQMVPRREGFDLAAPLAGRSLHYWPWPFGKQTAGIAVDDRIAATEAAREIRQQRRAEDLRLLYVSITRARDLLVLTRQAKQKSLPWLDLLGAEWLTPTSGTLTLSGGASLPCAHREFEPGEGATADDGERPALTWFAGRRPHQARPPRELSPSSMAGTDAAIGRIIDLGSRLPINGKPEMDHLGTLIHDLIAAEFSDALGTDAETRCAELLTANSLSGVVRPEEAAVFGRRLRETLQREFAATAFHPEWPIECDLGNGQRLNGWIDLLVATPQGWLIVDHKSFPGRREDWSAQALAYAGQLAAYRRAVTEATGAPVLGTWIHFCIGGGLVEVLGV</sequence>
<evidence type="ECO:0000256" key="2">
    <source>
        <dbReference type="ARBA" id="ARBA00022741"/>
    </source>
</evidence>
<dbReference type="Gene3D" id="3.90.320.10">
    <property type="match status" value="1"/>
</dbReference>
<keyword evidence="9" id="KW-0234">DNA repair</keyword>
<evidence type="ECO:0000256" key="9">
    <source>
        <dbReference type="ARBA" id="ARBA00023204"/>
    </source>
</evidence>
<dbReference type="PANTHER" id="PTHR11070">
    <property type="entry name" value="UVRD / RECB / PCRA DNA HELICASE FAMILY MEMBER"/>
    <property type="match status" value="1"/>
</dbReference>
<evidence type="ECO:0000259" key="12">
    <source>
        <dbReference type="Pfam" id="PF13361"/>
    </source>
</evidence>
<dbReference type="InterPro" id="IPR011335">
    <property type="entry name" value="Restrct_endonuc-II-like"/>
</dbReference>